<keyword evidence="3" id="KW-0804">Transcription</keyword>
<dbReference type="GO" id="GO:0005634">
    <property type="term" value="C:nucleus"/>
    <property type="evidence" value="ECO:0007669"/>
    <property type="project" value="TreeGrafter"/>
</dbReference>
<feature type="domain" description="Xylanolytic transcriptional activator regulatory" evidence="6">
    <location>
        <begin position="217"/>
        <end position="287"/>
    </location>
</feature>
<dbReference type="Pfam" id="PF04082">
    <property type="entry name" value="Fungal_trans"/>
    <property type="match status" value="1"/>
</dbReference>
<dbReference type="OrthoDB" id="424974at2759"/>
<keyword evidence="8" id="KW-1185">Reference proteome</keyword>
<feature type="compositionally biased region" description="Polar residues" evidence="5">
    <location>
        <begin position="51"/>
        <end position="62"/>
    </location>
</feature>
<dbReference type="InterPro" id="IPR007219">
    <property type="entry name" value="XnlR_reg_dom"/>
</dbReference>
<dbReference type="Proteomes" id="UP000770015">
    <property type="component" value="Unassembled WGS sequence"/>
</dbReference>
<keyword evidence="1" id="KW-0805">Transcription regulation</keyword>
<organism evidence="7 8">
    <name type="scientific">Plectosphaerella plurivora</name>
    <dbReference type="NCBI Taxonomy" id="936078"/>
    <lineage>
        <taxon>Eukaryota</taxon>
        <taxon>Fungi</taxon>
        <taxon>Dikarya</taxon>
        <taxon>Ascomycota</taxon>
        <taxon>Pezizomycotina</taxon>
        <taxon>Sordariomycetes</taxon>
        <taxon>Hypocreomycetidae</taxon>
        <taxon>Glomerellales</taxon>
        <taxon>Plectosphaerellaceae</taxon>
        <taxon>Plectosphaerella</taxon>
    </lineage>
</organism>
<dbReference type="InterPro" id="IPR051127">
    <property type="entry name" value="Fungal_SecMet_Regulators"/>
</dbReference>
<evidence type="ECO:0000256" key="3">
    <source>
        <dbReference type="ARBA" id="ARBA00023163"/>
    </source>
</evidence>
<protein>
    <submittedName>
        <fullName evidence="7">Fungal-specific transcription factor domain-containing protein</fullName>
    </submittedName>
</protein>
<sequence length="400" mass="44900">MGVEGLVEGDAETPDGGRPVFLGRSSAAAFISEVRGNSLKRRRGDDGVRVPSTNSPASQTSRLSRRAEVDIADLMQQLLLPPRRVADHHLEYYWKYLYPFNPIFHRATFNQRYEEIWTQNLPTTSSPSGPSPEIEDADAIRAFYSLFNILIALGSLHSTPSPEGRSTSSKAVTGDTFFNRAENLITERTMSHNTILSVQVYILMAHYLQITGKVNKCWVMVGTAIRIAQGLGIHLSSASESQAQQQERRRTWSFCLQMDRILGMMFGRQPMAWPHAPDPVPALCDDELLSMEPFSSIRSIPRNEESVLGYFVYSVRYSELLLEVLKVVYTQDVANSAYQGGFRLETYFELLRLDSLIGEWYSQLPPHLVVQADEDFVGEATVTSQAVAMLCRYALPSVAF</sequence>
<dbReference type="GO" id="GO:0000435">
    <property type="term" value="P:positive regulation of transcription from RNA polymerase II promoter by galactose"/>
    <property type="evidence" value="ECO:0007669"/>
    <property type="project" value="TreeGrafter"/>
</dbReference>
<dbReference type="PANTHER" id="PTHR47424">
    <property type="entry name" value="REGULATORY PROTEIN GAL4"/>
    <property type="match status" value="1"/>
</dbReference>
<dbReference type="EMBL" id="JAGSXJ010000003">
    <property type="protein sequence ID" value="KAH6693600.1"/>
    <property type="molecule type" value="Genomic_DNA"/>
</dbReference>
<comment type="caution">
    <text evidence="7">The sequence shown here is derived from an EMBL/GenBank/DDBJ whole genome shotgun (WGS) entry which is preliminary data.</text>
</comment>
<accession>A0A9P8VIU1</accession>
<name>A0A9P8VIU1_9PEZI</name>
<feature type="region of interest" description="Disordered" evidence="5">
    <location>
        <begin position="40"/>
        <end position="64"/>
    </location>
</feature>
<dbReference type="GO" id="GO:0006351">
    <property type="term" value="P:DNA-templated transcription"/>
    <property type="evidence" value="ECO:0007669"/>
    <property type="project" value="InterPro"/>
</dbReference>
<keyword evidence="2" id="KW-0238">DNA-binding</keyword>
<proteinExistence type="predicted"/>
<evidence type="ECO:0000256" key="1">
    <source>
        <dbReference type="ARBA" id="ARBA00023015"/>
    </source>
</evidence>
<reference evidence="7" key="1">
    <citation type="journal article" date="2021" name="Nat. Commun.">
        <title>Genetic determinants of endophytism in the Arabidopsis root mycobiome.</title>
        <authorList>
            <person name="Mesny F."/>
            <person name="Miyauchi S."/>
            <person name="Thiergart T."/>
            <person name="Pickel B."/>
            <person name="Atanasova L."/>
            <person name="Karlsson M."/>
            <person name="Huettel B."/>
            <person name="Barry K.W."/>
            <person name="Haridas S."/>
            <person name="Chen C."/>
            <person name="Bauer D."/>
            <person name="Andreopoulos W."/>
            <person name="Pangilinan J."/>
            <person name="LaButti K."/>
            <person name="Riley R."/>
            <person name="Lipzen A."/>
            <person name="Clum A."/>
            <person name="Drula E."/>
            <person name="Henrissat B."/>
            <person name="Kohler A."/>
            <person name="Grigoriev I.V."/>
            <person name="Martin F.M."/>
            <person name="Hacquard S."/>
        </authorList>
    </citation>
    <scope>NUCLEOTIDE SEQUENCE</scope>
    <source>
        <strain evidence="7">MPI-SDFR-AT-0117</strain>
    </source>
</reference>
<gene>
    <name evidence="7" type="ORF">F5X68DRAFT_247958</name>
</gene>
<evidence type="ECO:0000256" key="5">
    <source>
        <dbReference type="SAM" id="MobiDB-lite"/>
    </source>
</evidence>
<dbReference type="GO" id="GO:0000978">
    <property type="term" value="F:RNA polymerase II cis-regulatory region sequence-specific DNA binding"/>
    <property type="evidence" value="ECO:0007669"/>
    <property type="project" value="TreeGrafter"/>
</dbReference>
<evidence type="ECO:0000256" key="4">
    <source>
        <dbReference type="ARBA" id="ARBA00023242"/>
    </source>
</evidence>
<keyword evidence="4" id="KW-0539">Nucleus</keyword>
<dbReference type="GO" id="GO:0000981">
    <property type="term" value="F:DNA-binding transcription factor activity, RNA polymerase II-specific"/>
    <property type="evidence" value="ECO:0007669"/>
    <property type="project" value="TreeGrafter"/>
</dbReference>
<evidence type="ECO:0000313" key="8">
    <source>
        <dbReference type="Proteomes" id="UP000770015"/>
    </source>
</evidence>
<dbReference type="CDD" id="cd12148">
    <property type="entry name" value="fungal_TF_MHR"/>
    <property type="match status" value="1"/>
</dbReference>
<evidence type="ECO:0000256" key="2">
    <source>
        <dbReference type="ARBA" id="ARBA00023125"/>
    </source>
</evidence>
<dbReference type="PANTHER" id="PTHR47424:SF3">
    <property type="entry name" value="REGULATORY PROTEIN GAL4"/>
    <property type="match status" value="1"/>
</dbReference>
<dbReference type="GO" id="GO:0008270">
    <property type="term" value="F:zinc ion binding"/>
    <property type="evidence" value="ECO:0007669"/>
    <property type="project" value="InterPro"/>
</dbReference>
<dbReference type="SMART" id="SM00906">
    <property type="entry name" value="Fungal_trans"/>
    <property type="match status" value="1"/>
</dbReference>
<evidence type="ECO:0000259" key="6">
    <source>
        <dbReference type="SMART" id="SM00906"/>
    </source>
</evidence>
<evidence type="ECO:0000313" key="7">
    <source>
        <dbReference type="EMBL" id="KAH6693600.1"/>
    </source>
</evidence>
<dbReference type="AlphaFoldDB" id="A0A9P8VIU1"/>